<reference evidence="2 3" key="1">
    <citation type="journal article" date="2019" name="ACS Chem. Biol.">
        <title>Identification and Mobilization of a Cryptic Antibiotic Biosynthesis Gene Locus from a Human-Pathogenic Nocardia Isolate.</title>
        <authorList>
            <person name="Herisse M."/>
            <person name="Ishida K."/>
            <person name="Porter J.L."/>
            <person name="Howden B."/>
            <person name="Hertweck C."/>
            <person name="Stinear T.P."/>
            <person name="Pidot S.J."/>
        </authorList>
    </citation>
    <scope>NUCLEOTIDE SEQUENCE [LARGE SCALE GENOMIC DNA]</scope>
    <source>
        <strain evidence="2 3">AUSMDU00012717</strain>
    </source>
</reference>
<proteinExistence type="predicted"/>
<accession>A0A6G9YAR0</accession>
<evidence type="ECO:0000313" key="3">
    <source>
        <dbReference type="Proteomes" id="UP000503540"/>
    </source>
</evidence>
<evidence type="ECO:0000313" key="2">
    <source>
        <dbReference type="EMBL" id="QIS10210.1"/>
    </source>
</evidence>
<dbReference type="KEGG" id="nah:F5544_11590"/>
<organism evidence="2 3">
    <name type="scientific">Nocardia arthritidis</name>
    <dbReference type="NCBI Taxonomy" id="228602"/>
    <lineage>
        <taxon>Bacteria</taxon>
        <taxon>Bacillati</taxon>
        <taxon>Actinomycetota</taxon>
        <taxon>Actinomycetes</taxon>
        <taxon>Mycobacteriales</taxon>
        <taxon>Nocardiaceae</taxon>
        <taxon>Nocardia</taxon>
    </lineage>
</organism>
<dbReference type="Proteomes" id="UP000503540">
    <property type="component" value="Chromosome"/>
</dbReference>
<protein>
    <submittedName>
        <fullName evidence="2">Uncharacterized protein</fullName>
    </submittedName>
</protein>
<dbReference type="RefSeq" id="WP_167473218.1">
    <property type="nucleotide sequence ID" value="NZ_CP046172.1"/>
</dbReference>
<dbReference type="AlphaFoldDB" id="A0A6G9YAR0"/>
<sequence>MKRVFAGVVVAGALAVGIAVGAAQASAEYGLLLMGPDSTSGTWAHTDSTSGTWAHTDASATEY</sequence>
<feature type="region of interest" description="Disordered" evidence="1">
    <location>
        <begin position="42"/>
        <end position="63"/>
    </location>
</feature>
<gene>
    <name evidence="2" type="ORF">F5544_11590</name>
</gene>
<name>A0A6G9YAR0_9NOCA</name>
<evidence type="ECO:0000256" key="1">
    <source>
        <dbReference type="SAM" id="MobiDB-lite"/>
    </source>
</evidence>
<keyword evidence="3" id="KW-1185">Reference proteome</keyword>
<dbReference type="EMBL" id="CP046172">
    <property type="protein sequence ID" value="QIS10210.1"/>
    <property type="molecule type" value="Genomic_DNA"/>
</dbReference>